<keyword evidence="3" id="KW-1185">Reference proteome</keyword>
<reference evidence="2 3" key="1">
    <citation type="submission" date="2017-05" db="EMBL/GenBank/DDBJ databases">
        <authorList>
            <person name="Varghese N."/>
            <person name="Submissions S."/>
        </authorList>
    </citation>
    <scope>NUCLEOTIDE SEQUENCE [LARGE SCALE GENOMIC DNA]</scope>
    <source>
        <strain evidence="2 3">DSM 19036</strain>
    </source>
</reference>
<feature type="chain" id="PRO_5021758720" description="DUF4369 domain-containing protein" evidence="1">
    <location>
        <begin position="23"/>
        <end position="229"/>
    </location>
</feature>
<dbReference type="Proteomes" id="UP000320300">
    <property type="component" value="Unassembled WGS sequence"/>
</dbReference>
<feature type="signal peptide" evidence="1">
    <location>
        <begin position="1"/>
        <end position="22"/>
    </location>
</feature>
<organism evidence="2 3">
    <name type="scientific">Pedobacter westerhofensis</name>
    <dbReference type="NCBI Taxonomy" id="425512"/>
    <lineage>
        <taxon>Bacteria</taxon>
        <taxon>Pseudomonadati</taxon>
        <taxon>Bacteroidota</taxon>
        <taxon>Sphingobacteriia</taxon>
        <taxon>Sphingobacteriales</taxon>
        <taxon>Sphingobacteriaceae</taxon>
        <taxon>Pedobacter</taxon>
    </lineage>
</organism>
<gene>
    <name evidence="2" type="ORF">SAMN06265348_101500</name>
</gene>
<evidence type="ECO:0008006" key="4">
    <source>
        <dbReference type="Google" id="ProtNLM"/>
    </source>
</evidence>
<dbReference type="OrthoDB" id="680837at2"/>
<dbReference type="RefSeq" id="WP_142526583.1">
    <property type="nucleotide sequence ID" value="NZ_CBCSJO010000002.1"/>
</dbReference>
<evidence type="ECO:0000256" key="1">
    <source>
        <dbReference type="SAM" id="SignalP"/>
    </source>
</evidence>
<dbReference type="EMBL" id="FXTN01000001">
    <property type="protein sequence ID" value="SMO38927.1"/>
    <property type="molecule type" value="Genomic_DNA"/>
</dbReference>
<evidence type="ECO:0000313" key="2">
    <source>
        <dbReference type="EMBL" id="SMO38927.1"/>
    </source>
</evidence>
<dbReference type="AlphaFoldDB" id="A0A521AVU1"/>
<accession>A0A521AVU1</accession>
<protein>
    <recommendedName>
        <fullName evidence="4">DUF4369 domain-containing protein</fullName>
    </recommendedName>
</protein>
<name>A0A521AVU1_9SPHI</name>
<sequence>MKQSITILLSGLLTLSAAPVFAQAGLTYYTAYDSKGQVMGKSEYVDVQGTPYLSSEWLTGTFSLANGKSYSDLNIRYDLVKDKMYVKGGEDDLIALAEQVKEFTIDFPVSGAVLKRHFKMGYTNIPNTTNSYYFEVLAEGKTQLLKRTSKIVQVSKEYNSATSTKSFEEITKYYLYADGKGSAVKKDKKAILLALGNKQAELESYIKDSKLNLKTDEGFAQLITFYNTL</sequence>
<evidence type="ECO:0000313" key="3">
    <source>
        <dbReference type="Proteomes" id="UP000320300"/>
    </source>
</evidence>
<keyword evidence="1" id="KW-0732">Signal</keyword>
<proteinExistence type="predicted"/>